<name>A0ABU7X6V0_9ACTN</name>
<comment type="caution">
    <text evidence="2">The sequence shown here is derived from an EMBL/GenBank/DDBJ whole genome shotgun (WGS) entry which is preliminary data.</text>
</comment>
<evidence type="ECO:0000256" key="1">
    <source>
        <dbReference type="SAM" id="MobiDB-lite"/>
    </source>
</evidence>
<dbReference type="Gene3D" id="3.90.1140.10">
    <property type="entry name" value="Cyclic phosphodiesterase"/>
    <property type="match status" value="1"/>
</dbReference>
<keyword evidence="2" id="KW-0436">Ligase</keyword>
<evidence type="ECO:0000313" key="3">
    <source>
        <dbReference type="Proteomes" id="UP001348265"/>
    </source>
</evidence>
<dbReference type="SUPFAM" id="SSF55144">
    <property type="entry name" value="LigT-like"/>
    <property type="match status" value="1"/>
</dbReference>
<dbReference type="Pfam" id="PF13563">
    <property type="entry name" value="2_5_RNA_ligase2"/>
    <property type="match status" value="1"/>
</dbReference>
<evidence type="ECO:0000313" key="2">
    <source>
        <dbReference type="EMBL" id="MEF3119487.1"/>
    </source>
</evidence>
<dbReference type="GO" id="GO:0016874">
    <property type="term" value="F:ligase activity"/>
    <property type="evidence" value="ECO:0007669"/>
    <property type="project" value="UniProtKB-KW"/>
</dbReference>
<feature type="region of interest" description="Disordered" evidence="1">
    <location>
        <begin position="174"/>
        <end position="294"/>
    </location>
</feature>
<dbReference type="RefSeq" id="WP_331790235.1">
    <property type="nucleotide sequence ID" value="NZ_JAVFKM010000049.1"/>
</dbReference>
<accession>A0ABU7X6V0</accession>
<feature type="compositionally biased region" description="Low complexity" evidence="1">
    <location>
        <begin position="184"/>
        <end position="196"/>
    </location>
</feature>
<gene>
    <name evidence="2" type="ORF">RB636_40785</name>
</gene>
<sequence length="381" mass="40355">MPPMTRHTDAHPQMADHWWWRPGWRSGIRFLTFHFTFQDAPEVHRLAAAYRTALAGVDGLDLVPDRWLHLTTQGLGFADTVPDDEIRAVLTAAAERLAALPPFDLTLQRPEITREAVRWEAAPVGPPAAVRTALRDAIRSVRGTVDGPEEFAPHISIAYSNSTGPTAPVQAALDTVDTPRPPRTSTTSNSSFSTATGVCTSGRPTPVSHSGKAGHGTEASLAARAISPAGSGRLPREPSGDRGSVPRSYWWPQPSLRQAHGSTSEPADSPPGPGRGDRPAPGHSGTVVSPGPFGPVCSNAATRAVPVTTLGRYDEGRGGRGTGGVGPGGDAALGRRSRQNPGSGRAHRGGHGHLQCRRDAAGHHPSALRCAGPDRRRRPRW</sequence>
<dbReference type="EMBL" id="JAVFKM010000049">
    <property type="protein sequence ID" value="MEF3119487.1"/>
    <property type="molecule type" value="Genomic_DNA"/>
</dbReference>
<feature type="compositionally biased region" description="Gly residues" evidence="1">
    <location>
        <begin position="319"/>
        <end position="331"/>
    </location>
</feature>
<proteinExistence type="predicted"/>
<dbReference type="InterPro" id="IPR009097">
    <property type="entry name" value="Cyclic_Pdiesterase"/>
</dbReference>
<reference evidence="2 3" key="1">
    <citation type="submission" date="2023-08" db="EMBL/GenBank/DDBJ databases">
        <authorList>
            <person name="Sharma P."/>
            <person name="Verma V."/>
            <person name="Mohan M.K."/>
            <person name="Dubey A.K."/>
        </authorList>
    </citation>
    <scope>NUCLEOTIDE SEQUENCE [LARGE SCALE GENOMIC DNA]</scope>
    <source>
        <strain evidence="2 3">ADP4</strain>
    </source>
</reference>
<organism evidence="2 3">
    <name type="scientific">Streptomyces chrestomyceticus</name>
    <dbReference type="NCBI Taxonomy" id="68185"/>
    <lineage>
        <taxon>Bacteria</taxon>
        <taxon>Bacillati</taxon>
        <taxon>Actinomycetota</taxon>
        <taxon>Actinomycetes</taxon>
        <taxon>Kitasatosporales</taxon>
        <taxon>Streptomycetaceae</taxon>
        <taxon>Streptomyces</taxon>
    </lineage>
</organism>
<feature type="compositionally biased region" description="Basic residues" evidence="1">
    <location>
        <begin position="345"/>
        <end position="355"/>
    </location>
</feature>
<feature type="region of interest" description="Disordered" evidence="1">
    <location>
        <begin position="308"/>
        <end position="381"/>
    </location>
</feature>
<keyword evidence="3" id="KW-1185">Reference proteome</keyword>
<dbReference type="Proteomes" id="UP001348265">
    <property type="component" value="Unassembled WGS sequence"/>
</dbReference>
<protein>
    <submittedName>
        <fullName evidence="2">2'-5' RNA ligase family protein</fullName>
    </submittedName>
</protein>